<reference evidence="2" key="1">
    <citation type="submission" date="2017-12" db="EMBL/GenBank/DDBJ databases">
        <title>Sequencing the genomes of 1000 Actinobacteria strains.</title>
        <authorList>
            <person name="Klenk H.-P."/>
        </authorList>
    </citation>
    <scope>NUCLEOTIDE SEQUENCE [LARGE SCALE GENOMIC DNA]</scope>
    <source>
        <strain evidence="2">DSM 44228</strain>
    </source>
</reference>
<dbReference type="STRING" id="994479.GCA_000194155_04934"/>
<dbReference type="GO" id="GO:0000428">
    <property type="term" value="C:DNA-directed RNA polymerase complex"/>
    <property type="evidence" value="ECO:0007669"/>
    <property type="project" value="UniProtKB-KW"/>
</dbReference>
<protein>
    <submittedName>
        <fullName evidence="2">DNA-directed RNA polymerase specialized sigma24 family protein</fullName>
    </submittedName>
</protein>
<evidence type="ECO:0000256" key="1">
    <source>
        <dbReference type="SAM" id="MobiDB-lite"/>
    </source>
</evidence>
<keyword evidence="2" id="KW-0240">DNA-directed RNA polymerase</keyword>
<organism evidence="2 3">
    <name type="scientific">Saccharopolyspora spinosa</name>
    <dbReference type="NCBI Taxonomy" id="60894"/>
    <lineage>
        <taxon>Bacteria</taxon>
        <taxon>Bacillati</taxon>
        <taxon>Actinomycetota</taxon>
        <taxon>Actinomycetes</taxon>
        <taxon>Pseudonocardiales</taxon>
        <taxon>Pseudonocardiaceae</taxon>
        <taxon>Saccharopolyspora</taxon>
    </lineage>
</organism>
<feature type="compositionally biased region" description="Low complexity" evidence="1">
    <location>
        <begin position="315"/>
        <end position="328"/>
    </location>
</feature>
<accession>A0A2N3Y7F3</accession>
<name>A0A2N3Y7F3_SACSN</name>
<feature type="region of interest" description="Disordered" evidence="1">
    <location>
        <begin position="280"/>
        <end position="335"/>
    </location>
</feature>
<dbReference type="EMBL" id="PJNB01000001">
    <property type="protein sequence ID" value="PKW18785.1"/>
    <property type="molecule type" value="Genomic_DNA"/>
</dbReference>
<keyword evidence="3" id="KW-1185">Reference proteome</keyword>
<gene>
    <name evidence="2" type="ORF">A8926_6913</name>
</gene>
<dbReference type="AlphaFoldDB" id="A0A2N3Y7F3"/>
<evidence type="ECO:0000313" key="3">
    <source>
        <dbReference type="Proteomes" id="UP000233786"/>
    </source>
</evidence>
<dbReference type="RefSeq" id="WP_029535694.1">
    <property type="nucleotide sequence ID" value="NZ_CP061007.1"/>
</dbReference>
<proteinExistence type="predicted"/>
<evidence type="ECO:0000313" key="2">
    <source>
        <dbReference type="EMBL" id="PKW18785.1"/>
    </source>
</evidence>
<sequence>MVSDKDFPGFTASGAGRGGMPLDTARAAFSWLVTGPHPVCVDGRLFVGLPDRVVPLNEVRDLLLRRRCGQATRDAVWAHLVLRSRTEGATWTVGCVGVALPGLTRIAARLSARFAGDTADIHAAVLAGFLAELPRIDLRRPRIMLRLRWAAYRAGHATVREALDAPVPSGSGFRSAPPSQPWGHPDFVLARAVADAVLTAEEAELIGSTRLEGLPLAEAAQRRGATYEAIKKTRRRAELRLLAFLCAENADGARDAGGDVAVQVADTLAVTAAARTTTELPAAVTHRGGGSAQKSRARMSRRGSDSGVQGCGGHPATSSAISSPAPSTQEAPRCA</sequence>
<comment type="caution">
    <text evidence="2">The sequence shown here is derived from an EMBL/GenBank/DDBJ whole genome shotgun (WGS) entry which is preliminary data.</text>
</comment>
<keyword evidence="2" id="KW-0804">Transcription</keyword>
<dbReference type="Proteomes" id="UP000233786">
    <property type="component" value="Unassembled WGS sequence"/>
</dbReference>